<feature type="coiled-coil region" evidence="1">
    <location>
        <begin position="1083"/>
        <end position="1138"/>
    </location>
</feature>
<feature type="coiled-coil region" evidence="1">
    <location>
        <begin position="912"/>
        <end position="1051"/>
    </location>
</feature>
<feature type="compositionally biased region" description="Basic and acidic residues" evidence="2">
    <location>
        <begin position="323"/>
        <end position="332"/>
    </location>
</feature>
<feature type="region of interest" description="Disordered" evidence="2">
    <location>
        <begin position="1"/>
        <end position="253"/>
    </location>
</feature>
<sequence>MAGDTKEDTNREGAASRGPSTPVSGRPRRLPNGAGNQPAQVSSTQDDSVKATTGASNNDGGTASSTPKPNLPTSHNPDEVDKSFSSSVSSSNISGDDSLIDNSTFSPSAPFSSPIAPPTPGTPKPGTPTPTTAIPPSRKESWAAIAAAPPTKTSSTPTPSRSTSEARGRRPGTPINPPSRPVSAGAWHGPNSSAPTTPAPKSSSVGPGGARHVSRGRGGRGGSRRSRPPSLHPLRTQSAVRDEEAPSLADQHTLDALRRIWRDFVRTHHVEGQRRHSRTSASEETPSTIQAFFEGAIEQLAAEIARRDADLERTRSEAGQTRSDLEQARLERQNTTAELENVRSELEKTRSKREKAQLELEQAESELALTAAERDSLLKDKESLEKETKEKDAKIKEVTNESEKAKQAHESRCNELNKALKQKEAKIQEVATEASEAKQAHQSSCDKLNAALKEKDARIEEVTAEAEKAKNAHQSSYDELNETLKQRDAEIQKIAAEAEKTKEAHESLLKELKEKDDRIQKAVDEGREAEKARDAAYDECEKTEKTLTECEKVRDHAFVELQETVDELKGVRMELDVKDIQLQRSAKTISDLQQKGQDEPSADVEELKAKIDVLRDDLRREQEAKDAAESSINTLKAKWKQEEAKFQKNGEETDQMIFGCQQEANGLKAERDRLRDQLNAANRRAAAAAAVRPPTPVFLVDNERIPLSKYEKLLGNARGENADLKRQLQEAKQEREITNEIPPDMLREVLEPYLRLYGIAFDHALEAMERGLQIEDEALAAFVDQGDLFQSDPDDADAPDVEKAPSQASSSALRRGQPAPALSEYGSQSSQASGASPEVSRSLPRSRDVRFRDLRSELNEASLSRQTSTLSGMVRPTDVLFLSANFVLTTLQVASDTRSDEGLTLAKCREMIIRENQRCKDMQVEKKKIEAEAEKLKKDAKRLKKSISIHEKAAEQLRRQLDRATADKAAQQKELDAARKDIALERERLRVAETRLNAAIDSRNLLQGQIENLQMELGAWQDSGEQVGKDNVALEKAIAEKDAKIAELEGSLLKARYDYTSERDRRRDAEKGKMWEGLSGQALRAKDDEIEKLEADLESQQEEDRKHEAEINNLKAAKADTQRTLDAANEKASRARDSAWDAVTQTENISDGVMRLLRVDDQIIGLLQQALAEMSPGFSVSIGSSSIADITDFPPEIEDPTIRMDAQEQALFRMCELASIRYTMGELRNAKEEEWYRTRGPTRPFQIELLEQELGTLEERLMTARSGHREPDDPDNSEEALTRAKDFISARMGEWEQLYRERQAAIRENIYFFGNLFNERFRDRPSPRPLEAPPPTPAARAPSTVEDAPLPPDPRPKNSRDKWSREPTAYDRSVAYASSSSGDSDGGSDEGSKPQATSTGYKGELDKVHYLLDRLNTSITVSMRSAAEVRAINDELVQEVADDGTTATVVRRASFRSMDGSSTDLASSSPPSSAGNALSSSPPGNGSSSVFSREKGGGHLVSIFPLRMGTALDQWYKHATQASHRIAELNDCLEILAQHRANVDKYDFLRSTVRKLVIELQEARTRLRGQTPQLKTERETHLLGVIQDLKDACEKLKARLVERERLDGVNKHNQDEIARLTADNMIKDMALKAFEEDMETKLEKRVRLVDYMNDQLRTELVEAVSRAEDLQQRLDREIATKAKPVSHLNERIRALEGKAVQAERHRMAAEDARRLFLYNMEQAAKADHRDFTDRMHQVITNSFNPVPIGERALREEDLLSDDQADDQTDDEDPTARELRNMKNTWLIQEDRFLQLEDMLKKQAKKHEEEWDEAREDLVADRDARLVQRQAELDLSESNRVEAMEKIAERDQRIQQLEKEVAFAYEVREAGRGSGSPGSSSSSSSSSAGSDDSLPSPQTVRRDRSPEPSPEADDAAPPPPPDESPDERPSPDANDAAGPPPEQPDDTADPPAEQPEDTADSQPVQPVQPDKPEAAQDEAVPVTDGDSTPASAGGRSTSSDLGDSTTSAAASGLRSRKRFSTEEGENKVTSVVVVEEEPVEAAVSEGAGGDTQPPAANPQGNLGDGAAKGKKLGNSYDDDLKKPSKREKLAYIGGWLTVRASLTDEEAQRYTVAFAWSLSSCLRNHFQAWIWSLWFLVVCAAYVPMKILGLSVDVKAQRPRPKHLAVLLVDMVTIAGLVMTCRMVFATRAVRELWEMANGATRAYYIESRLKPDRSRFLGFDNIDARLFPGYDEASNVASSFARTVFRRPVAATATAAARVE</sequence>
<dbReference type="EMBL" id="WIGN01000183">
    <property type="protein sequence ID" value="KAF6805389.1"/>
    <property type="molecule type" value="Genomic_DNA"/>
</dbReference>
<feature type="compositionally biased region" description="Low complexity" evidence="2">
    <location>
        <begin position="826"/>
        <end position="836"/>
    </location>
</feature>
<feature type="compositionally biased region" description="Low complexity" evidence="2">
    <location>
        <begin position="143"/>
        <end position="163"/>
    </location>
</feature>
<feature type="compositionally biased region" description="Pro residues" evidence="2">
    <location>
        <begin position="115"/>
        <end position="128"/>
    </location>
</feature>
<dbReference type="GO" id="GO:0030705">
    <property type="term" value="P:cytoskeleton-dependent intracellular transport"/>
    <property type="evidence" value="ECO:0007669"/>
    <property type="project" value="TreeGrafter"/>
</dbReference>
<name>A0A8H6J2P4_9PEZI</name>
<feature type="region of interest" description="Disordered" evidence="2">
    <location>
        <begin position="308"/>
        <end position="419"/>
    </location>
</feature>
<evidence type="ECO:0000313" key="4">
    <source>
        <dbReference type="EMBL" id="KAF6805389.1"/>
    </source>
</evidence>
<feature type="compositionally biased region" description="Low complexity" evidence="2">
    <location>
        <begin position="190"/>
        <end position="204"/>
    </location>
</feature>
<dbReference type="GO" id="GO:0008017">
    <property type="term" value="F:microtubule binding"/>
    <property type="evidence" value="ECO:0007669"/>
    <property type="project" value="TreeGrafter"/>
</dbReference>
<dbReference type="PANTHER" id="PTHR18947">
    <property type="entry name" value="HOOK PROTEINS"/>
    <property type="match status" value="1"/>
</dbReference>
<feature type="compositionally biased region" description="Basic and acidic residues" evidence="2">
    <location>
        <begin position="1"/>
        <end position="11"/>
    </location>
</feature>
<dbReference type="GO" id="GO:0031122">
    <property type="term" value="P:cytoplasmic microtubule organization"/>
    <property type="evidence" value="ECO:0007669"/>
    <property type="project" value="TreeGrafter"/>
</dbReference>
<keyword evidence="3" id="KW-0472">Membrane</keyword>
<feature type="coiled-coil region" evidence="1">
    <location>
        <begin position="664"/>
        <end position="741"/>
    </location>
</feature>
<dbReference type="PANTHER" id="PTHR18947:SF28">
    <property type="entry name" value="GIRDIN, ISOFORM A"/>
    <property type="match status" value="1"/>
</dbReference>
<feature type="compositionally biased region" description="Basic and acidic residues" evidence="2">
    <location>
        <begin position="1354"/>
        <end position="1369"/>
    </location>
</feature>
<feature type="compositionally biased region" description="Basic and acidic residues" evidence="2">
    <location>
        <begin position="340"/>
        <end position="358"/>
    </location>
</feature>
<feature type="coiled-coil region" evidence="1">
    <location>
        <begin position="1653"/>
        <end position="1712"/>
    </location>
</feature>
<keyword evidence="5" id="KW-1185">Reference proteome</keyword>
<dbReference type="Proteomes" id="UP000652219">
    <property type="component" value="Unassembled WGS sequence"/>
</dbReference>
<comment type="caution">
    <text evidence="4">The sequence shown here is derived from an EMBL/GenBank/DDBJ whole genome shotgun (WGS) entry which is preliminary data.</text>
</comment>
<feature type="compositionally biased region" description="Low complexity" evidence="2">
    <location>
        <begin position="83"/>
        <end position="114"/>
    </location>
</feature>
<feature type="coiled-coil region" evidence="1">
    <location>
        <begin position="1796"/>
        <end position="1859"/>
    </location>
</feature>
<feature type="region of interest" description="Disordered" evidence="2">
    <location>
        <begin position="788"/>
        <end position="846"/>
    </location>
</feature>
<feature type="transmembrane region" description="Helical" evidence="3">
    <location>
        <begin position="2163"/>
        <end position="2184"/>
    </location>
</feature>
<evidence type="ECO:0000256" key="1">
    <source>
        <dbReference type="SAM" id="Coils"/>
    </source>
</evidence>
<evidence type="ECO:0000313" key="5">
    <source>
        <dbReference type="Proteomes" id="UP000652219"/>
    </source>
</evidence>
<feature type="region of interest" description="Disordered" evidence="2">
    <location>
        <begin position="1323"/>
        <end position="1400"/>
    </location>
</feature>
<organism evidence="4 5">
    <name type="scientific">Colletotrichum sojae</name>
    <dbReference type="NCBI Taxonomy" id="2175907"/>
    <lineage>
        <taxon>Eukaryota</taxon>
        <taxon>Fungi</taxon>
        <taxon>Dikarya</taxon>
        <taxon>Ascomycota</taxon>
        <taxon>Pezizomycotina</taxon>
        <taxon>Sordariomycetes</taxon>
        <taxon>Hypocreomycetidae</taxon>
        <taxon>Glomerellales</taxon>
        <taxon>Glomerellaceae</taxon>
        <taxon>Colletotrichum</taxon>
        <taxon>Colletotrichum orchidearum species complex</taxon>
    </lineage>
</organism>
<dbReference type="GO" id="GO:0005737">
    <property type="term" value="C:cytoplasm"/>
    <property type="evidence" value="ECO:0007669"/>
    <property type="project" value="TreeGrafter"/>
</dbReference>
<feature type="compositionally biased region" description="Low complexity" evidence="2">
    <location>
        <begin position="1459"/>
        <end position="1489"/>
    </location>
</feature>
<feature type="compositionally biased region" description="Basic and acidic residues" evidence="2">
    <location>
        <begin position="372"/>
        <end position="415"/>
    </location>
</feature>
<proteinExistence type="predicted"/>
<feature type="region of interest" description="Disordered" evidence="2">
    <location>
        <begin position="1459"/>
        <end position="1492"/>
    </location>
</feature>
<feature type="compositionally biased region" description="Acidic residues" evidence="2">
    <location>
        <begin position="1942"/>
        <end position="1958"/>
    </location>
</feature>
<feature type="coiled-coil region" evidence="1">
    <location>
        <begin position="604"/>
        <end position="638"/>
    </location>
</feature>
<feature type="region of interest" description="Disordered" evidence="2">
    <location>
        <begin position="518"/>
        <end position="539"/>
    </location>
</feature>
<protein>
    <submittedName>
        <fullName evidence="4">Uncharacterized protein</fullName>
    </submittedName>
</protein>
<feature type="coiled-coil region" evidence="1">
    <location>
        <begin position="1546"/>
        <end position="1606"/>
    </location>
</feature>
<feature type="compositionally biased region" description="Low complexity" evidence="2">
    <location>
        <begin position="1995"/>
        <end position="2012"/>
    </location>
</feature>
<feature type="compositionally biased region" description="Polar residues" evidence="2">
    <location>
        <begin position="34"/>
        <end position="75"/>
    </location>
</feature>
<feature type="region of interest" description="Disordered" evidence="2">
    <location>
        <begin position="1868"/>
        <end position="2078"/>
    </location>
</feature>
<evidence type="ECO:0000256" key="3">
    <source>
        <dbReference type="SAM" id="Phobius"/>
    </source>
</evidence>
<keyword evidence="1" id="KW-0175">Coiled coil</keyword>
<gene>
    <name evidence="4" type="ORF">CSOJ01_09535</name>
</gene>
<feature type="region of interest" description="Disordered" evidence="2">
    <location>
        <begin position="1758"/>
        <end position="1779"/>
    </location>
</feature>
<evidence type="ECO:0000256" key="2">
    <source>
        <dbReference type="SAM" id="MobiDB-lite"/>
    </source>
</evidence>
<feature type="compositionally biased region" description="Low complexity" evidence="2">
    <location>
        <begin position="1876"/>
        <end position="1896"/>
    </location>
</feature>
<feature type="compositionally biased region" description="Basic residues" evidence="2">
    <location>
        <begin position="212"/>
        <end position="227"/>
    </location>
</feature>
<reference evidence="4 5" key="1">
    <citation type="journal article" date="2020" name="Phytopathology">
        <title>Genome Sequence Resources of Colletotrichum truncatum, C. plurivorum, C. musicola, and C. sojae: Four Species Pathogenic to Soybean (Glycine max).</title>
        <authorList>
            <person name="Rogerio F."/>
            <person name="Boufleur T.R."/>
            <person name="Ciampi-Guillardi M."/>
            <person name="Sukno S.A."/>
            <person name="Thon M.R."/>
            <person name="Massola Junior N.S."/>
            <person name="Baroncelli R."/>
        </authorList>
    </citation>
    <scope>NUCLEOTIDE SEQUENCE [LARGE SCALE GENOMIC DNA]</scope>
    <source>
        <strain evidence="4 5">LFN0009</strain>
    </source>
</reference>
<dbReference type="GO" id="GO:0005815">
    <property type="term" value="C:microtubule organizing center"/>
    <property type="evidence" value="ECO:0007669"/>
    <property type="project" value="TreeGrafter"/>
</dbReference>
<feature type="compositionally biased region" description="Pro residues" evidence="2">
    <location>
        <begin position="1327"/>
        <end position="1337"/>
    </location>
</feature>
<dbReference type="GO" id="GO:0051959">
    <property type="term" value="F:dynein light intermediate chain binding"/>
    <property type="evidence" value="ECO:0007669"/>
    <property type="project" value="TreeGrafter"/>
</dbReference>
<keyword evidence="3" id="KW-0812">Transmembrane</keyword>
<keyword evidence="3" id="KW-1133">Transmembrane helix</keyword>
<feature type="compositionally biased region" description="Acidic residues" evidence="2">
    <location>
        <begin position="1758"/>
        <end position="1772"/>
    </location>
</feature>
<accession>A0A8H6J2P4</accession>
<feature type="transmembrane region" description="Helical" evidence="3">
    <location>
        <begin position="2127"/>
        <end position="2151"/>
    </location>
</feature>